<comment type="similarity">
    <text evidence="1 2">Belongs to the dTDP-4-dehydrorhamnose reductase family.</text>
</comment>
<dbReference type="UniPathway" id="UPA00124"/>
<comment type="pathway">
    <text evidence="2">Carbohydrate biosynthesis; dTDP-L-rhamnose biosynthesis.</text>
</comment>
<evidence type="ECO:0000256" key="2">
    <source>
        <dbReference type="RuleBase" id="RU364082"/>
    </source>
</evidence>
<dbReference type="EMBL" id="VBOT01000072">
    <property type="protein sequence ID" value="TMQ51374.1"/>
    <property type="molecule type" value="Genomic_DNA"/>
</dbReference>
<dbReference type="PANTHER" id="PTHR10491:SF4">
    <property type="entry name" value="METHIONINE ADENOSYLTRANSFERASE 2 SUBUNIT BETA"/>
    <property type="match status" value="1"/>
</dbReference>
<dbReference type="SUPFAM" id="SSF51735">
    <property type="entry name" value="NAD(P)-binding Rossmann-fold domains"/>
    <property type="match status" value="1"/>
</dbReference>
<name>A0A538SJ25_UNCEI</name>
<dbReference type="EC" id="1.1.1.133" evidence="2"/>
<organism evidence="4 5">
    <name type="scientific">Eiseniibacteriota bacterium</name>
    <dbReference type="NCBI Taxonomy" id="2212470"/>
    <lineage>
        <taxon>Bacteria</taxon>
        <taxon>Candidatus Eiseniibacteriota</taxon>
    </lineage>
</organism>
<evidence type="ECO:0000259" key="3">
    <source>
        <dbReference type="Pfam" id="PF04321"/>
    </source>
</evidence>
<protein>
    <recommendedName>
        <fullName evidence="2">dTDP-4-dehydrorhamnose reductase</fullName>
        <ecNumber evidence="2">1.1.1.133</ecNumber>
    </recommendedName>
</protein>
<reference evidence="4 5" key="1">
    <citation type="journal article" date="2019" name="Nat. Microbiol.">
        <title>Mediterranean grassland soil C-N compound turnover is dependent on rainfall and depth, and is mediated by genomically divergent microorganisms.</title>
        <authorList>
            <person name="Diamond S."/>
            <person name="Andeer P.F."/>
            <person name="Li Z."/>
            <person name="Crits-Christoph A."/>
            <person name="Burstein D."/>
            <person name="Anantharaman K."/>
            <person name="Lane K.R."/>
            <person name="Thomas B.C."/>
            <person name="Pan C."/>
            <person name="Northen T.R."/>
            <person name="Banfield J.F."/>
        </authorList>
    </citation>
    <scope>NUCLEOTIDE SEQUENCE [LARGE SCALE GENOMIC DNA]</scope>
    <source>
        <strain evidence="4">WS_3</strain>
    </source>
</reference>
<dbReference type="NCBIfam" id="TIGR01214">
    <property type="entry name" value="rmlD"/>
    <property type="match status" value="1"/>
</dbReference>
<keyword evidence="2" id="KW-0521">NADP</keyword>
<comment type="function">
    <text evidence="2">Catalyzes the reduction of dTDP-6-deoxy-L-lyxo-4-hexulose to yield dTDP-L-rhamnose.</text>
</comment>
<feature type="domain" description="RmlD-like substrate binding" evidence="3">
    <location>
        <begin position="1"/>
        <end position="276"/>
    </location>
</feature>
<dbReference type="Gene3D" id="3.90.25.10">
    <property type="entry name" value="UDP-galactose 4-epimerase, domain 1"/>
    <property type="match status" value="1"/>
</dbReference>
<dbReference type="Proteomes" id="UP000320184">
    <property type="component" value="Unassembled WGS sequence"/>
</dbReference>
<dbReference type="AlphaFoldDB" id="A0A538SJ25"/>
<dbReference type="GO" id="GO:0005829">
    <property type="term" value="C:cytosol"/>
    <property type="evidence" value="ECO:0007669"/>
    <property type="project" value="TreeGrafter"/>
</dbReference>
<dbReference type="CDD" id="cd05254">
    <property type="entry name" value="dTDP_HR_like_SDR_e"/>
    <property type="match status" value="1"/>
</dbReference>
<evidence type="ECO:0000313" key="5">
    <source>
        <dbReference type="Proteomes" id="UP000320184"/>
    </source>
</evidence>
<comment type="caution">
    <text evidence="4">The sequence shown here is derived from an EMBL/GenBank/DDBJ whole genome shotgun (WGS) entry which is preliminary data.</text>
</comment>
<gene>
    <name evidence="4" type="primary">rfbD</name>
    <name evidence="4" type="ORF">E6K73_05875</name>
</gene>
<dbReference type="GO" id="GO:0019305">
    <property type="term" value="P:dTDP-rhamnose biosynthetic process"/>
    <property type="evidence" value="ECO:0007669"/>
    <property type="project" value="UniProtKB-UniPathway"/>
</dbReference>
<dbReference type="GO" id="GO:0008831">
    <property type="term" value="F:dTDP-4-dehydrorhamnose reductase activity"/>
    <property type="evidence" value="ECO:0007669"/>
    <property type="project" value="UniProtKB-EC"/>
</dbReference>
<evidence type="ECO:0000256" key="1">
    <source>
        <dbReference type="ARBA" id="ARBA00010944"/>
    </source>
</evidence>
<dbReference type="InterPro" id="IPR029903">
    <property type="entry name" value="RmlD-like-bd"/>
</dbReference>
<dbReference type="InterPro" id="IPR005913">
    <property type="entry name" value="dTDP_dehydrorham_reduct"/>
</dbReference>
<proteinExistence type="inferred from homology"/>
<accession>A0A538SJ25</accession>
<dbReference type="PANTHER" id="PTHR10491">
    <property type="entry name" value="DTDP-4-DEHYDRORHAMNOSE REDUCTASE"/>
    <property type="match status" value="1"/>
</dbReference>
<sequence length="291" mass="31539">MKALVTGAGGMLACSLIPVLERAGHEVLALGRSDADVTRLEELLRHARSFRPDWIFHLAAYTKVDDCESRHDHAYLVNGVGARNAALAASSCGAAILAVSTDYVFDGTSAVPYREYHTAAPRSVYGASKWAGEQAVRELEPRHIVVRSSWLFGHGGANFVDTILRKASSGERLRVVDDQRGSPTWTHDLAGALVRLAAVRQFGTYHVTNSGDCTWFELAAYALAAAGVKVPLEPTDTAAYGRPAPRPAYSVLSNQLYEHATGHRMAHWQEAVERYLLAEGRSASAEAAGRR</sequence>
<evidence type="ECO:0000313" key="4">
    <source>
        <dbReference type="EMBL" id="TMQ51374.1"/>
    </source>
</evidence>
<dbReference type="Gene3D" id="3.40.50.720">
    <property type="entry name" value="NAD(P)-binding Rossmann-like Domain"/>
    <property type="match status" value="1"/>
</dbReference>
<dbReference type="InterPro" id="IPR036291">
    <property type="entry name" value="NAD(P)-bd_dom_sf"/>
</dbReference>
<dbReference type="Pfam" id="PF04321">
    <property type="entry name" value="RmlD_sub_bind"/>
    <property type="match status" value="1"/>
</dbReference>
<keyword evidence="2 4" id="KW-0560">Oxidoreductase</keyword>